<dbReference type="GO" id="GO:0016787">
    <property type="term" value="F:hydrolase activity"/>
    <property type="evidence" value="ECO:0007669"/>
    <property type="project" value="UniProtKB-KW"/>
</dbReference>
<evidence type="ECO:0000313" key="11">
    <source>
        <dbReference type="Proteomes" id="UP000749559"/>
    </source>
</evidence>
<gene>
    <name evidence="10" type="ORF">OFUS_LOCUS13413</name>
</gene>
<dbReference type="InterPro" id="IPR008280">
    <property type="entry name" value="Tub_FtsZ_C"/>
</dbReference>
<dbReference type="PRINTS" id="PR01161">
    <property type="entry name" value="TUBULIN"/>
</dbReference>
<comment type="catalytic activity">
    <reaction evidence="7">
        <text>GTP + H2O = GDP + phosphate + H(+)</text>
        <dbReference type="Rhea" id="RHEA:19669"/>
        <dbReference type="ChEBI" id="CHEBI:15377"/>
        <dbReference type="ChEBI" id="CHEBI:15378"/>
        <dbReference type="ChEBI" id="CHEBI:37565"/>
        <dbReference type="ChEBI" id="CHEBI:43474"/>
        <dbReference type="ChEBI" id="CHEBI:58189"/>
    </reaction>
    <physiologicalReaction direction="left-to-right" evidence="7">
        <dbReference type="Rhea" id="RHEA:19670"/>
    </physiologicalReaction>
</comment>
<keyword evidence="4" id="KW-0378">Hydrolase</keyword>
<comment type="subunit">
    <text evidence="8">Dimer of alpha and beta chains. A typical microtubule is a hollow water-filled tube with an outer diameter of 25 nm and an inner diameter of 15 nM. Alpha-beta heterodimers associate head-to-tail to form protofilaments running lengthwise along the microtubule wall with the beta-tubulin subunit facing the microtubule plus end conferring a structural polarity. Microtubules usually have 13 protofilaments but different protofilament numbers can be found in some organisms and specialized cells.</text>
</comment>
<evidence type="ECO:0000256" key="3">
    <source>
        <dbReference type="ARBA" id="ARBA00022741"/>
    </source>
</evidence>
<reference evidence="10" key="1">
    <citation type="submission" date="2022-03" db="EMBL/GenBank/DDBJ databases">
        <authorList>
            <person name="Martin C."/>
        </authorList>
    </citation>
    <scope>NUCLEOTIDE SEQUENCE</scope>
</reference>
<dbReference type="InterPro" id="IPR017975">
    <property type="entry name" value="Tubulin_CS"/>
</dbReference>
<organism evidence="10 11">
    <name type="scientific">Owenia fusiformis</name>
    <name type="common">Polychaete worm</name>
    <dbReference type="NCBI Taxonomy" id="6347"/>
    <lineage>
        <taxon>Eukaryota</taxon>
        <taxon>Metazoa</taxon>
        <taxon>Spiralia</taxon>
        <taxon>Lophotrochozoa</taxon>
        <taxon>Annelida</taxon>
        <taxon>Polychaeta</taxon>
        <taxon>Sedentaria</taxon>
        <taxon>Canalipalpata</taxon>
        <taxon>Sabellida</taxon>
        <taxon>Oweniida</taxon>
        <taxon>Oweniidae</taxon>
        <taxon>Owenia</taxon>
    </lineage>
</organism>
<dbReference type="PANTHER" id="PTHR11588">
    <property type="entry name" value="TUBULIN"/>
    <property type="match status" value="1"/>
</dbReference>
<evidence type="ECO:0000256" key="4">
    <source>
        <dbReference type="ARBA" id="ARBA00022801"/>
    </source>
</evidence>
<dbReference type="Gene3D" id="3.40.50.1440">
    <property type="entry name" value="Tubulin/FtsZ, GTPase domain"/>
    <property type="match status" value="1"/>
</dbReference>
<keyword evidence="2 8" id="KW-0493">Microtubule</keyword>
<dbReference type="GO" id="GO:0005874">
    <property type="term" value="C:microtubule"/>
    <property type="evidence" value="ECO:0007669"/>
    <property type="project" value="UniProtKB-KW"/>
</dbReference>
<dbReference type="InterPro" id="IPR018316">
    <property type="entry name" value="Tubulin/FtsZ_2-layer-sand-dom"/>
</dbReference>
<dbReference type="InterPro" id="IPR037103">
    <property type="entry name" value="Tubulin/FtsZ-like_C"/>
</dbReference>
<dbReference type="SMART" id="SM00865">
    <property type="entry name" value="Tubulin_C"/>
    <property type="match status" value="1"/>
</dbReference>
<dbReference type="GO" id="GO:0007017">
    <property type="term" value="P:microtubule-based process"/>
    <property type="evidence" value="ECO:0007669"/>
    <property type="project" value="InterPro"/>
</dbReference>
<dbReference type="PRINTS" id="PR01162">
    <property type="entry name" value="ALPHATUBULIN"/>
</dbReference>
<dbReference type="CDD" id="cd02186">
    <property type="entry name" value="alpha_tubulin"/>
    <property type="match status" value="1"/>
</dbReference>
<feature type="region of interest" description="Disordered" evidence="9">
    <location>
        <begin position="430"/>
        <end position="451"/>
    </location>
</feature>
<evidence type="ECO:0000256" key="6">
    <source>
        <dbReference type="ARBA" id="ARBA00034296"/>
    </source>
</evidence>
<evidence type="ECO:0000256" key="9">
    <source>
        <dbReference type="SAM" id="MobiDB-lite"/>
    </source>
</evidence>
<dbReference type="Gene3D" id="1.10.287.600">
    <property type="entry name" value="Helix hairpin bin"/>
    <property type="match status" value="1"/>
</dbReference>
<dbReference type="Gene3D" id="3.30.1330.20">
    <property type="entry name" value="Tubulin/FtsZ, C-terminal domain"/>
    <property type="match status" value="1"/>
</dbReference>
<evidence type="ECO:0000256" key="7">
    <source>
        <dbReference type="ARBA" id="ARBA00049117"/>
    </source>
</evidence>
<comment type="caution">
    <text evidence="10">The sequence shown here is derived from an EMBL/GenBank/DDBJ whole genome shotgun (WGS) entry which is preliminary data.</text>
</comment>
<dbReference type="FunFam" id="3.40.50.1440:FF:000004">
    <property type="entry name" value="Tubulin alpha chain"/>
    <property type="match status" value="1"/>
</dbReference>
<dbReference type="InterPro" id="IPR002452">
    <property type="entry name" value="Alpha_tubulin"/>
</dbReference>
<accession>A0A8J1V055</accession>
<name>A0A8J1V055_OWEFU</name>
<dbReference type="GO" id="GO:0005525">
    <property type="term" value="F:GTP binding"/>
    <property type="evidence" value="ECO:0007669"/>
    <property type="project" value="UniProtKB-UniRule"/>
</dbReference>
<comment type="similarity">
    <text evidence="1 8">Belongs to the tubulin family.</text>
</comment>
<dbReference type="PROSITE" id="PS00227">
    <property type="entry name" value="TUBULIN"/>
    <property type="match status" value="1"/>
</dbReference>
<dbReference type="Proteomes" id="UP000749559">
    <property type="component" value="Unassembled WGS sequence"/>
</dbReference>
<dbReference type="FunFam" id="3.30.1330.20:FF:000001">
    <property type="entry name" value="Tubulin alpha chain"/>
    <property type="match status" value="1"/>
</dbReference>
<comment type="function">
    <text evidence="6 8">Tubulin is the major constituent of microtubules, a cylinder consisting of laterally associated linear protofilaments composed of alpha- and beta-tubulin heterodimers. Microtubules grow by the addition of GTP-tubulin dimers to the microtubule end, where a stabilizing cap forms. Below the cap, tubulin dimers are in GDP-bound state, owing to GTPase activity of alpha-tubulin.</text>
</comment>
<dbReference type="EMBL" id="CAIIXF020000006">
    <property type="protein sequence ID" value="CAH1787772.1"/>
    <property type="molecule type" value="Genomic_DNA"/>
</dbReference>
<dbReference type="AlphaFoldDB" id="A0A8J1V055"/>
<dbReference type="FunFam" id="1.10.287.600:FF:000005">
    <property type="entry name" value="Tubulin alpha chain"/>
    <property type="match status" value="1"/>
</dbReference>
<evidence type="ECO:0000256" key="1">
    <source>
        <dbReference type="ARBA" id="ARBA00009636"/>
    </source>
</evidence>
<dbReference type="SUPFAM" id="SSF55307">
    <property type="entry name" value="Tubulin C-terminal domain-like"/>
    <property type="match status" value="1"/>
</dbReference>
<evidence type="ECO:0000256" key="2">
    <source>
        <dbReference type="ARBA" id="ARBA00022701"/>
    </source>
</evidence>
<dbReference type="SUPFAM" id="SSF52490">
    <property type="entry name" value="Tubulin nucleotide-binding domain-like"/>
    <property type="match status" value="1"/>
</dbReference>
<sequence>MRECISIHIGQAGVQMGNACWELYCLEHGIEPDGQMPSDSTVNSENDAFNTFFSETDSGKHVPRALFVDLEPSVIDEIRTGTYKQLFKPDQLVSGKEDAANNYARGFYTVGRALMDDVTDRIRKLTDNCSSVQGFLIFNSVGGGTGSGFTSRLAESLSRDYSGKAKLGFSIFPAPQISTAVVEPYNSILTTYASSEHSDVACLFDNEALFNICQRNLGVDRPSYSTLNRLICQIVSSLTASLRFDGALNVDMVEFQTNLVPYPRIHHMVTSYAPLMSAEKAYHEQVSVDEITKAAFAQENQMVHCELKKGKYMAVCMMYRGDVVPKDVNAAVAKIKTDRRVEFVDWCPTGFKCGINYQPPTVVAGSDQAKVKRAVCSIANTSAIAQSFARLNHKFDLMYAKRAFVHWYVGEGMEEGEFSEAREDLAALEKDYEEAGGDSVEGEGDEEGAEY</sequence>
<proteinExistence type="inferred from homology"/>
<dbReference type="InterPro" id="IPR023123">
    <property type="entry name" value="Tubulin_C"/>
</dbReference>
<evidence type="ECO:0000256" key="5">
    <source>
        <dbReference type="ARBA" id="ARBA00023134"/>
    </source>
</evidence>
<keyword evidence="5 8" id="KW-0342">GTP-binding</keyword>
<dbReference type="InterPro" id="IPR000217">
    <property type="entry name" value="Tubulin"/>
</dbReference>
<keyword evidence="3 8" id="KW-0547">Nucleotide-binding</keyword>
<dbReference type="OrthoDB" id="5965864at2759"/>
<evidence type="ECO:0000256" key="8">
    <source>
        <dbReference type="RuleBase" id="RU000352"/>
    </source>
</evidence>
<evidence type="ECO:0000313" key="10">
    <source>
        <dbReference type="EMBL" id="CAH1787772.1"/>
    </source>
</evidence>
<feature type="compositionally biased region" description="Acidic residues" evidence="9">
    <location>
        <begin position="431"/>
        <end position="451"/>
    </location>
</feature>
<protein>
    <recommendedName>
        <fullName evidence="8">Tubulin alpha chain</fullName>
    </recommendedName>
</protein>
<dbReference type="InterPro" id="IPR003008">
    <property type="entry name" value="Tubulin_FtsZ_GTPase"/>
</dbReference>
<dbReference type="InterPro" id="IPR036525">
    <property type="entry name" value="Tubulin/FtsZ_GTPase_sf"/>
</dbReference>
<dbReference type="Pfam" id="PF03953">
    <property type="entry name" value="Tubulin_C"/>
    <property type="match status" value="1"/>
</dbReference>
<dbReference type="GO" id="GO:0005200">
    <property type="term" value="F:structural constituent of cytoskeleton"/>
    <property type="evidence" value="ECO:0007669"/>
    <property type="project" value="InterPro"/>
</dbReference>
<dbReference type="Pfam" id="PF00091">
    <property type="entry name" value="Tubulin"/>
    <property type="match status" value="1"/>
</dbReference>
<dbReference type="SMART" id="SM00864">
    <property type="entry name" value="Tubulin"/>
    <property type="match status" value="1"/>
</dbReference>
<keyword evidence="11" id="KW-1185">Reference proteome</keyword>